<gene>
    <name evidence="1" type="ORF">DQQ01_09290</name>
</gene>
<sequence length="77" mass="9013">MYFQFLIEDSSTEIIVNHIMEKLQAKYKNKYIGFDTKSFRGIGHLPTKGSLQERKGGNLLNNLRVYLRGFDQSLRNM</sequence>
<protein>
    <submittedName>
        <fullName evidence="1">Uncharacterized protein</fullName>
    </submittedName>
</protein>
<keyword evidence="2" id="KW-1185">Reference proteome</keyword>
<dbReference type="RefSeq" id="WP_111919798.1">
    <property type="nucleotide sequence ID" value="NZ_CAUWHR010000007.1"/>
</dbReference>
<dbReference type="Proteomes" id="UP000250003">
    <property type="component" value="Chromosome"/>
</dbReference>
<reference evidence="2" key="1">
    <citation type="submission" date="2018-06" db="EMBL/GenBank/DDBJ databases">
        <title>Description of Blautia argi sp. nov., a new anaerobic isolated from dog feces.</title>
        <authorList>
            <person name="Chang Y.-H."/>
            <person name="Paek J."/>
            <person name="Shin Y."/>
        </authorList>
    </citation>
    <scope>NUCLEOTIDE SEQUENCE [LARGE SCALE GENOMIC DNA]</scope>
    <source>
        <strain evidence="2">KCTC 15426</strain>
    </source>
</reference>
<organism evidence="1 2">
    <name type="scientific">Blautia argi</name>
    <dbReference type="NCBI Taxonomy" id="1912897"/>
    <lineage>
        <taxon>Bacteria</taxon>
        <taxon>Bacillati</taxon>
        <taxon>Bacillota</taxon>
        <taxon>Clostridia</taxon>
        <taxon>Lachnospirales</taxon>
        <taxon>Lachnospiraceae</taxon>
        <taxon>Blautia</taxon>
    </lineage>
</organism>
<evidence type="ECO:0000313" key="2">
    <source>
        <dbReference type="Proteomes" id="UP000250003"/>
    </source>
</evidence>
<dbReference type="EMBL" id="CP030280">
    <property type="protein sequence ID" value="AWY98309.1"/>
    <property type="molecule type" value="Genomic_DNA"/>
</dbReference>
<dbReference type="KEGG" id="blau:DQQ01_09290"/>
<evidence type="ECO:0000313" key="1">
    <source>
        <dbReference type="EMBL" id="AWY98309.1"/>
    </source>
</evidence>
<dbReference type="OrthoDB" id="283783at2"/>
<dbReference type="AlphaFoldDB" id="A0A2Z4UBV1"/>
<proteinExistence type="predicted"/>
<accession>A0A2Z4UBV1</accession>
<name>A0A2Z4UBV1_9FIRM</name>